<dbReference type="PROSITE" id="PS51217">
    <property type="entry name" value="UVRD_HELICASE_CTER"/>
    <property type="match status" value="1"/>
</dbReference>
<evidence type="ECO:0000256" key="5">
    <source>
        <dbReference type="ARBA" id="ARBA00022801"/>
    </source>
</evidence>
<evidence type="ECO:0000256" key="1">
    <source>
        <dbReference type="ARBA" id="ARBA00022722"/>
    </source>
</evidence>
<feature type="domain" description="UvrD-like helicase ATP-binding" evidence="17">
    <location>
        <begin position="1"/>
        <end position="456"/>
    </location>
</feature>
<evidence type="ECO:0000256" key="9">
    <source>
        <dbReference type="ARBA" id="ARBA00022842"/>
    </source>
</evidence>
<evidence type="ECO:0000313" key="19">
    <source>
        <dbReference type="EMBL" id="MEI4549269.1"/>
    </source>
</evidence>
<comment type="catalytic activity">
    <reaction evidence="14 15">
        <text>ATP + H2O = ADP + phosphate + H(+)</text>
        <dbReference type="Rhea" id="RHEA:13065"/>
        <dbReference type="ChEBI" id="CHEBI:15377"/>
        <dbReference type="ChEBI" id="CHEBI:15378"/>
        <dbReference type="ChEBI" id="CHEBI:30616"/>
        <dbReference type="ChEBI" id="CHEBI:43474"/>
        <dbReference type="ChEBI" id="CHEBI:456216"/>
        <dbReference type="EC" id="5.6.2.4"/>
    </reaction>
</comment>
<comment type="domain">
    <text evidence="15">The N-terminal DNA-binding domain is a ssDNA-dependent ATPase and has ATP-dependent 3'-5' helicase function. This domain interacts with RecC.</text>
</comment>
<evidence type="ECO:0000259" key="18">
    <source>
        <dbReference type="PROSITE" id="PS51217"/>
    </source>
</evidence>
<dbReference type="Pfam" id="PF00580">
    <property type="entry name" value="UvrD-helicase"/>
    <property type="match status" value="1"/>
</dbReference>
<dbReference type="NCBIfam" id="TIGR00609">
    <property type="entry name" value="recB"/>
    <property type="match status" value="1"/>
</dbReference>
<evidence type="ECO:0000256" key="3">
    <source>
        <dbReference type="ARBA" id="ARBA00022741"/>
    </source>
</evidence>
<dbReference type="EC" id="5.6.2.4" evidence="15"/>
<evidence type="ECO:0000256" key="13">
    <source>
        <dbReference type="ARBA" id="ARBA00034617"/>
    </source>
</evidence>
<dbReference type="InterPro" id="IPR011335">
    <property type="entry name" value="Restrct_endonuc-II-like"/>
</dbReference>
<dbReference type="InterPro" id="IPR027417">
    <property type="entry name" value="P-loop_NTPase"/>
</dbReference>
<dbReference type="Gene3D" id="3.90.320.10">
    <property type="match status" value="1"/>
</dbReference>
<evidence type="ECO:0000256" key="16">
    <source>
        <dbReference type="PROSITE-ProRule" id="PRU00560"/>
    </source>
</evidence>
<feature type="binding site" evidence="16">
    <location>
        <begin position="19"/>
        <end position="26"/>
    </location>
    <ligand>
        <name>ATP</name>
        <dbReference type="ChEBI" id="CHEBI:30616"/>
    </ligand>
</feature>
<evidence type="ECO:0000256" key="11">
    <source>
        <dbReference type="ARBA" id="ARBA00023204"/>
    </source>
</evidence>
<comment type="subunit">
    <text evidence="15">Heterotrimer of RecB, RecC and RecD. All subunits contribute to DNA-binding. Interacts with RecA.</text>
</comment>
<dbReference type="Gene3D" id="1.10.486.10">
    <property type="entry name" value="PCRA, domain 4"/>
    <property type="match status" value="1"/>
</dbReference>
<dbReference type="SUPFAM" id="SSF52980">
    <property type="entry name" value="Restriction endonuclease-like"/>
    <property type="match status" value="1"/>
</dbReference>
<evidence type="ECO:0000256" key="12">
    <source>
        <dbReference type="ARBA" id="ARBA00023235"/>
    </source>
</evidence>
<comment type="catalytic activity">
    <reaction evidence="15">
        <text>Exonucleolytic cleavage (in the presence of ATP) in either 5'- to 3'- or 3'- to 5'-direction to yield 5'-phosphooligonucleotides.</text>
        <dbReference type="EC" id="3.1.11.5"/>
    </reaction>
</comment>
<keyword evidence="10 15" id="KW-0238">DNA-binding</keyword>
<keyword evidence="7 15" id="KW-0269">Exonuclease</keyword>
<feature type="binding site" evidence="15">
    <location>
        <position position="1080"/>
    </location>
    <ligand>
        <name>Mg(2+)</name>
        <dbReference type="ChEBI" id="CHEBI:18420"/>
    </ligand>
</feature>
<keyword evidence="8 15" id="KW-0067">ATP-binding</keyword>
<protein>
    <recommendedName>
        <fullName evidence="15">RecBCD enzyme subunit RecB</fullName>
        <ecNumber evidence="15">3.1.11.5</ecNumber>
        <ecNumber evidence="15">5.6.2.4</ecNumber>
    </recommendedName>
    <alternativeName>
        <fullName evidence="15">DNA 3'-5' helicase subunit RecB</fullName>
    </alternativeName>
    <alternativeName>
        <fullName evidence="15">Exonuclease V subunit RecB</fullName>
        <shortName evidence="15">ExoV subunit RecB</shortName>
    </alternativeName>
    <alternativeName>
        <fullName evidence="15">Helicase/nuclease RecBCD subunit RecB</fullName>
    </alternativeName>
</protein>
<dbReference type="InterPro" id="IPR011604">
    <property type="entry name" value="PDDEXK-like_dom_sf"/>
</dbReference>
<keyword evidence="9 15" id="KW-0460">Magnesium</keyword>
<keyword evidence="11 15" id="KW-0234">DNA repair</keyword>
<evidence type="ECO:0000256" key="10">
    <source>
        <dbReference type="ARBA" id="ARBA00023125"/>
    </source>
</evidence>
<dbReference type="GO" id="GO:0008854">
    <property type="term" value="F:exodeoxyribonuclease V activity"/>
    <property type="evidence" value="ECO:0007669"/>
    <property type="project" value="UniProtKB-EC"/>
</dbReference>
<evidence type="ECO:0000313" key="20">
    <source>
        <dbReference type="Proteomes" id="UP001382455"/>
    </source>
</evidence>
<keyword evidence="5 15" id="KW-0378">Hydrolase</keyword>
<dbReference type="InterPro" id="IPR004586">
    <property type="entry name" value="RecB"/>
</dbReference>
<dbReference type="PANTHER" id="PTHR11070">
    <property type="entry name" value="UVRD / RECB / PCRA DNA HELICASE FAMILY MEMBER"/>
    <property type="match status" value="1"/>
</dbReference>
<dbReference type="InterPro" id="IPR014017">
    <property type="entry name" value="DNA_helicase_UvrD-like_C"/>
</dbReference>
<comment type="catalytic activity">
    <reaction evidence="13 15">
        <text>Couples ATP hydrolysis with the unwinding of duplex DNA by translocating in the 3'-5' direction.</text>
        <dbReference type="EC" id="5.6.2.4"/>
    </reaction>
</comment>
<dbReference type="Pfam" id="PF13361">
    <property type="entry name" value="UvrD_C"/>
    <property type="match status" value="1"/>
</dbReference>
<dbReference type="Pfam" id="PF12705">
    <property type="entry name" value="PDDEXK_1"/>
    <property type="match status" value="1"/>
</dbReference>
<dbReference type="InterPro" id="IPR038726">
    <property type="entry name" value="PDDEXK_AddAB-type"/>
</dbReference>
<keyword evidence="20" id="KW-1185">Reference proteome</keyword>
<dbReference type="HAMAP" id="MF_01485">
    <property type="entry name" value="RecB"/>
    <property type="match status" value="1"/>
</dbReference>
<comment type="domain">
    <text evidence="15">The C-terminal domain has nuclease activity and interacts with RecD. It interacts with RecA, facilitating its loading onto ssDNA.</text>
</comment>
<dbReference type="PROSITE" id="PS51198">
    <property type="entry name" value="UVRD_HELICASE_ATP_BIND"/>
    <property type="match status" value="1"/>
</dbReference>
<dbReference type="CDD" id="cd22352">
    <property type="entry name" value="RecB_C-like"/>
    <property type="match status" value="1"/>
</dbReference>
<evidence type="ECO:0000256" key="14">
    <source>
        <dbReference type="ARBA" id="ARBA00048988"/>
    </source>
</evidence>
<dbReference type="PANTHER" id="PTHR11070:SF23">
    <property type="entry name" value="RECBCD ENZYME SUBUNIT RECB"/>
    <property type="match status" value="1"/>
</dbReference>
<feature type="domain" description="UvrD-like helicase C-terminal" evidence="18">
    <location>
        <begin position="457"/>
        <end position="749"/>
    </location>
</feature>
<evidence type="ECO:0000256" key="2">
    <source>
        <dbReference type="ARBA" id="ARBA00022723"/>
    </source>
</evidence>
<dbReference type="Gene3D" id="1.10.3170.10">
    <property type="entry name" value="Recbcd, chain B, domain 2"/>
    <property type="match status" value="1"/>
</dbReference>
<dbReference type="RefSeq" id="WP_336434874.1">
    <property type="nucleotide sequence ID" value="NZ_JBAWKS010000001.1"/>
</dbReference>
<keyword evidence="3 15" id="KW-0547">Nucleotide-binding</keyword>
<proteinExistence type="inferred from homology"/>
<evidence type="ECO:0000256" key="6">
    <source>
        <dbReference type="ARBA" id="ARBA00022806"/>
    </source>
</evidence>
<keyword evidence="4 15" id="KW-0227">DNA damage</keyword>
<feature type="binding site" evidence="15">
    <location>
        <position position="963"/>
    </location>
    <ligand>
        <name>Mg(2+)</name>
        <dbReference type="ChEBI" id="CHEBI:18420"/>
    </ligand>
</feature>
<name>A0ABU8EQQ1_9GAMM</name>
<comment type="miscellaneous">
    <text evidence="15">In the RecBCD complex, RecB has a slow 3'-5' helicase, an exonuclease activity and loads RecA onto ssDNA, RecD has a fast 5'-3' helicase activity, while RecC stimulates the ATPase and processivity of the RecB helicase and contributes to recognition of the Chi site.</text>
</comment>
<evidence type="ECO:0000259" key="17">
    <source>
        <dbReference type="PROSITE" id="PS51198"/>
    </source>
</evidence>
<dbReference type="InterPro" id="IPR014016">
    <property type="entry name" value="UvrD-like_ATP-bd"/>
</dbReference>
<sequence>MQNLKPMAMPLCGANLIEASAGTGKTYTITALYLRLLLGFTQEGKRTAPLSIEQILVVTFTEAATAEIKDRVRQRLITLRDTLLGKETNDQVVNELVSQIDDSHSAFYQIDSAVKSLDDAAIFTIHGFCQRMLKQHAFESGMAFNLQFIMDQSELLETAIKDFWRQFVFPLEKQSYAAVTSCFSSPDVLLKNLFGLLSRTGVEITPHYTFEQALSLQAALYETTSTLKQQILAQEFIGFIENTPFKKSKPIASSKNLALLNAYCQSDEVIFEGASKRSFEIWGEQAFADKGNYLKDKPPVSHQLATLFDEAATLKAQAEAALPVSILISAYHYLVDWLLSEKQKHQLINPDDLLQNLSLALETNTSGELANAILSQYPVALIDEFQDTDPIQYGIFANIYLNNKSVSHNDNALIMIGDPKQAIYGFRGADIFTYIDAKRQVPLESHYTLDTNYRSSQQIVDGVNSIFANKDDSFIFNKDIPFSKVNAFGKSSESGLFVNEESKSGIHFCVFDELDDTVAKGQGDNHLANICASQITDLLIDAAAGRAKLEGDALKANDIAVLVRDRNQANLIKSALYKCGVASVFLSRDSVFETPLASHLLTFLSALITPYNEAIFRGVLVGPLFALNYSQVHELTQNTNAWEETLEHFAELKLLLQQKGVMAVIESLVELNALPSRWQQKGWDVPRLLTDIRHLGELLQQKQLALNSYHRLLHWLYDQITKFAAEGSQLRLETDQQLVNIVTMHGSKGLEYPVVYMPFVSSFRENNDAVYHKDDGTLIYDLAPDDDAKALASKESLAEDLRLLYVALTRAVHYLVVGLYNCKDGRSKTPGIAKTPLGHLLLDKDDIDTGHDWYNQLRGFCDSHSGLSASLYSALESPVVLPQAATTFDQLLVKQKTKSVPNKWRLSSFSSLTKSSHGDSSSFDYKQGANDEMHLLDWQESTTAIVQNEFSFPKGANAGSCLHAIMEEIDFNAAEQPVFEQKEPLSDVVEKQLLAYQIDDGWQEVVENWIKQLLTKPLAPLAISMEQLDMTQCLIEMEFMLPVNELVTRKLNDILLTQSRDHFTPLTSATISGMLKGFIDLIFCFDGRYYVLDYKSNYLGDSGEDYNQDNMETVMSSHHYHLQYLLYTVALHRLLKQRIANYDIHTHLGGSLYLFMRGMPTGNGVYYKASDVEQVLVLDSLFDKGTFNA</sequence>
<keyword evidence="2 15" id="KW-0479">Metal-binding</keyword>
<feature type="region of interest" description="DNA-binding and helicase activity, interacts with RecC" evidence="15">
    <location>
        <begin position="1"/>
        <end position="868"/>
    </location>
</feature>
<dbReference type="EC" id="3.1.11.5" evidence="15"/>
<keyword evidence="1 15" id="KW-0540">Nuclease</keyword>
<keyword evidence="6 15" id="KW-0347">Helicase</keyword>
<organism evidence="19 20">
    <name type="scientific">Pseudoalteromonas spongiae</name>
    <dbReference type="NCBI Taxonomy" id="298657"/>
    <lineage>
        <taxon>Bacteria</taxon>
        <taxon>Pseudomonadati</taxon>
        <taxon>Pseudomonadota</taxon>
        <taxon>Gammaproteobacteria</taxon>
        <taxon>Alteromonadales</taxon>
        <taxon>Pseudoalteromonadaceae</taxon>
        <taxon>Pseudoalteromonas</taxon>
    </lineage>
</organism>
<gene>
    <name evidence="15 19" type="primary">recB</name>
    <name evidence="19" type="ORF">WAE96_06085</name>
</gene>
<evidence type="ECO:0000256" key="15">
    <source>
        <dbReference type="HAMAP-Rule" id="MF_01485"/>
    </source>
</evidence>
<feature type="active site" description="For nuclease activity" evidence="15">
    <location>
        <position position="1093"/>
    </location>
</feature>
<keyword evidence="12 15" id="KW-0413">Isomerase</keyword>
<evidence type="ECO:0000256" key="4">
    <source>
        <dbReference type="ARBA" id="ARBA00022763"/>
    </source>
</evidence>
<evidence type="ECO:0000256" key="8">
    <source>
        <dbReference type="ARBA" id="ARBA00022840"/>
    </source>
</evidence>
<comment type="similarity">
    <text evidence="15">Belongs to the helicase family. UvrD subfamily.</text>
</comment>
<dbReference type="InterPro" id="IPR000212">
    <property type="entry name" value="DNA_helicase_UvrD/REP"/>
</dbReference>
<comment type="function">
    <text evidence="15">A helicase/nuclease that prepares dsDNA breaks (DSB) for recombinational DNA repair. Binds to DSBs and unwinds DNA via a highly rapid and processive ATP-dependent bidirectional helicase activity. Unwinds dsDNA until it encounters a Chi (crossover hotspot instigator) sequence from the 3' direction. Cuts ssDNA a few nucleotides 3' to the Chi site. The properties and activities of the enzyme are changed at Chi. The Chi-altered holoenzyme produces a long 3'-ssDNA overhang and facilitates RecA-binding to the ssDNA for homologous DNA recombination and repair. Holoenzyme degrades any linearized DNA that is unable to undergo homologous recombination. In the holoenzyme this subunit contributes ATPase, 3'-5' helicase, exonuclease activity and loads RecA onto ssDNA.</text>
</comment>
<evidence type="ECO:0000256" key="7">
    <source>
        <dbReference type="ARBA" id="ARBA00022839"/>
    </source>
</evidence>
<comment type="caution">
    <text evidence="19">The sequence shown here is derived from an EMBL/GenBank/DDBJ whole genome shotgun (WGS) entry which is preliminary data.</text>
</comment>
<dbReference type="EMBL" id="JBAWKS010000001">
    <property type="protein sequence ID" value="MEI4549269.1"/>
    <property type="molecule type" value="Genomic_DNA"/>
</dbReference>
<accession>A0ABU8EQQ1</accession>
<dbReference type="SUPFAM" id="SSF52540">
    <property type="entry name" value="P-loop containing nucleoside triphosphate hydrolases"/>
    <property type="match status" value="1"/>
</dbReference>
<feature type="binding site" evidence="15">
    <location>
        <position position="1093"/>
    </location>
    <ligand>
        <name>Mg(2+)</name>
        <dbReference type="ChEBI" id="CHEBI:18420"/>
    </ligand>
</feature>
<feature type="region of interest" description="Nuclease activity, interacts with RecD and RecA" evidence="15">
    <location>
        <begin position="903"/>
        <end position="1189"/>
    </location>
</feature>
<dbReference type="Gene3D" id="3.40.50.300">
    <property type="entry name" value="P-loop containing nucleotide triphosphate hydrolases"/>
    <property type="match status" value="2"/>
</dbReference>
<dbReference type="Proteomes" id="UP001382455">
    <property type="component" value="Unassembled WGS sequence"/>
</dbReference>
<reference evidence="19 20" key="1">
    <citation type="submission" date="2023-12" db="EMBL/GenBank/DDBJ databases">
        <title>Friends and Foes: Symbiotic and Algicidal bacterial influence on Karenia brevis blooms.</title>
        <authorList>
            <person name="Fei C."/>
            <person name="Mohamed A.R."/>
            <person name="Booker A."/>
            <person name="Arshad M."/>
            <person name="Klass S."/>
            <person name="Ahn S."/>
            <person name="Gilbert P.M."/>
            <person name="Heil C.A."/>
            <person name="Martinez J.M."/>
            <person name="Amin S.A."/>
        </authorList>
    </citation>
    <scope>NUCLEOTIDE SEQUENCE [LARGE SCALE GENOMIC DNA]</scope>
    <source>
        <strain evidence="19 20">CE15</strain>
    </source>
</reference>
<comment type="cofactor">
    <cofactor evidence="15">
        <name>Mg(2+)</name>
        <dbReference type="ChEBI" id="CHEBI:18420"/>
    </cofactor>
    <text evidence="15">Binds 1 Mg(2+) ion per subunit.</text>
</comment>